<keyword evidence="1" id="KW-0175">Coiled coil</keyword>
<feature type="region of interest" description="Disordered" evidence="2">
    <location>
        <begin position="191"/>
        <end position="268"/>
    </location>
</feature>
<gene>
    <name evidence="3" type="ORF">AB6A40_003066</name>
</gene>
<feature type="region of interest" description="Disordered" evidence="2">
    <location>
        <begin position="112"/>
        <end position="164"/>
    </location>
</feature>
<dbReference type="Proteomes" id="UP001608902">
    <property type="component" value="Unassembled WGS sequence"/>
</dbReference>
<feature type="compositionally biased region" description="Polar residues" evidence="2">
    <location>
        <begin position="119"/>
        <end position="137"/>
    </location>
</feature>
<protein>
    <submittedName>
        <fullName evidence="3">Uncharacterized protein</fullName>
    </submittedName>
</protein>
<evidence type="ECO:0000256" key="2">
    <source>
        <dbReference type="SAM" id="MobiDB-lite"/>
    </source>
</evidence>
<dbReference type="EMBL" id="JBGFUD010001489">
    <property type="protein sequence ID" value="MFH4976357.1"/>
    <property type="molecule type" value="Genomic_DNA"/>
</dbReference>
<evidence type="ECO:0000313" key="3">
    <source>
        <dbReference type="EMBL" id="MFH4976357.1"/>
    </source>
</evidence>
<sequence length="567" mass="63997">MGKHRCSVCGYGKRVLTRNEFVRLLRSRLKYMPCVNPNCKTVLNQYVKQKVLLDKAYEELKTVRKRLNEQKAETAKYKSTFEALQLQFQLATEEVHGIMRNAEKQLHSAKLGLRKDPLSSRNSSNSTPVTRSTGSQRLNREKASHKSSTLITVGSPEFSTYTNGSRNLYESSVTPMEMLKALVFPSEEDSKAVSSNTLDNEQKECSQEPAESGNYQTKPVLKRSRSSNTFVNCSNRLRRGTVSALSAKPTSKNNSAHNHSVQSTDPGPLKAVPLDELLCETPKTIINASTVIPNGIEHRHIPLSLMSVRRKTSEIRVSPLIHPESNNVSAAPEIKGIRVYRSDAVPVRQPSQATGSFSHDFYPPNERSGEKRKCQQFSKTSDTLPLKTPRVTDIITLDDDDDDAEKNPSESNFDHDINSAKPNEDAVFFVPLFDAFVLRGVMKKIAPPGVGLRITMDSFTVRCVQSFREVARNKRFQLQLNYEFRERNQRWNLLYYIKSVVQSGESIGWSHAVSGACKPSGCSPVTFVFHREQKFRDDEIVISGYAEWDSYRSQISPFCRIVLDDFV</sequence>
<feature type="coiled-coil region" evidence="1">
    <location>
        <begin position="50"/>
        <end position="87"/>
    </location>
</feature>
<feature type="compositionally biased region" description="Polar residues" evidence="2">
    <location>
        <begin position="248"/>
        <end position="265"/>
    </location>
</feature>
<feature type="compositionally biased region" description="Polar residues" evidence="2">
    <location>
        <begin position="226"/>
        <end position="235"/>
    </location>
</feature>
<feature type="compositionally biased region" description="Polar residues" evidence="2">
    <location>
        <begin position="146"/>
        <end position="164"/>
    </location>
</feature>
<feature type="region of interest" description="Disordered" evidence="2">
    <location>
        <begin position="349"/>
        <end position="384"/>
    </location>
</feature>
<organism evidence="3 4">
    <name type="scientific">Gnathostoma spinigerum</name>
    <dbReference type="NCBI Taxonomy" id="75299"/>
    <lineage>
        <taxon>Eukaryota</taxon>
        <taxon>Metazoa</taxon>
        <taxon>Ecdysozoa</taxon>
        <taxon>Nematoda</taxon>
        <taxon>Chromadorea</taxon>
        <taxon>Rhabditida</taxon>
        <taxon>Spirurina</taxon>
        <taxon>Gnathostomatomorpha</taxon>
        <taxon>Gnathostomatoidea</taxon>
        <taxon>Gnathostomatidae</taxon>
        <taxon>Gnathostoma</taxon>
    </lineage>
</organism>
<keyword evidence="4" id="KW-1185">Reference proteome</keyword>
<feature type="compositionally biased region" description="Basic and acidic residues" evidence="2">
    <location>
        <begin position="405"/>
        <end position="417"/>
    </location>
</feature>
<proteinExistence type="predicted"/>
<evidence type="ECO:0000313" key="4">
    <source>
        <dbReference type="Proteomes" id="UP001608902"/>
    </source>
</evidence>
<feature type="region of interest" description="Disordered" evidence="2">
    <location>
        <begin position="396"/>
        <end position="417"/>
    </location>
</feature>
<name>A0ABD6EIG6_9BILA</name>
<reference evidence="3 4" key="1">
    <citation type="submission" date="2024-08" db="EMBL/GenBank/DDBJ databases">
        <title>Gnathostoma spinigerum genome.</title>
        <authorList>
            <person name="Gonzalez-Bertolin B."/>
            <person name="Monzon S."/>
            <person name="Zaballos A."/>
            <person name="Jimenez P."/>
            <person name="Dekumyoy P."/>
            <person name="Varona S."/>
            <person name="Cuesta I."/>
            <person name="Sumanam S."/>
            <person name="Adisakwattana P."/>
            <person name="Gasser R.B."/>
            <person name="Hernandez-Gonzalez A."/>
            <person name="Young N.D."/>
            <person name="Perteguer M.J."/>
        </authorList>
    </citation>
    <scope>NUCLEOTIDE SEQUENCE [LARGE SCALE GENOMIC DNA]</scope>
    <source>
        <strain evidence="3">AL3</strain>
        <tissue evidence="3">Liver</tissue>
    </source>
</reference>
<accession>A0ABD6EIG6</accession>
<dbReference type="AlphaFoldDB" id="A0ABD6EIG6"/>
<evidence type="ECO:0000256" key="1">
    <source>
        <dbReference type="SAM" id="Coils"/>
    </source>
</evidence>
<comment type="caution">
    <text evidence="3">The sequence shown here is derived from an EMBL/GenBank/DDBJ whole genome shotgun (WGS) entry which is preliminary data.</text>
</comment>